<keyword evidence="3" id="KW-1185">Reference proteome</keyword>
<name>A0ABD1GVN5_SALDI</name>
<sequence length="253" mass="29549">MTHNFSSQSTLLYKSSWTPALDSLLLGTMIRIKVVNEWDDTVFPSHFIIEAGSVLEHELGHAFDWAALYDRLHFLEKRYKTFKEVLQMEETYWNEQMNLRNPLAGAYFYHGDPVYNELAKLFAYDAVKVEREKIVIVLSDFSESCNNDAVFCKNTIHDHGRDAATDSKPDGKLNKKLDNKPANGSSSRSLQPHIPPNYTSYSCDSNNPIMWWRMPRNPMRYKFVVVQPCFVRHTKMYCVSRISYYMRSYHFAT</sequence>
<dbReference type="Proteomes" id="UP001567538">
    <property type="component" value="Unassembled WGS sequence"/>
</dbReference>
<organism evidence="2 3">
    <name type="scientific">Salvia divinorum</name>
    <name type="common">Maria pastora</name>
    <name type="synonym">Diviner's sage</name>
    <dbReference type="NCBI Taxonomy" id="28513"/>
    <lineage>
        <taxon>Eukaryota</taxon>
        <taxon>Viridiplantae</taxon>
        <taxon>Streptophyta</taxon>
        <taxon>Embryophyta</taxon>
        <taxon>Tracheophyta</taxon>
        <taxon>Spermatophyta</taxon>
        <taxon>Magnoliopsida</taxon>
        <taxon>eudicotyledons</taxon>
        <taxon>Gunneridae</taxon>
        <taxon>Pentapetalae</taxon>
        <taxon>asterids</taxon>
        <taxon>lamiids</taxon>
        <taxon>Lamiales</taxon>
        <taxon>Lamiaceae</taxon>
        <taxon>Nepetoideae</taxon>
        <taxon>Mentheae</taxon>
        <taxon>Salviinae</taxon>
        <taxon>Salvia</taxon>
        <taxon>Salvia subgen. Calosphace</taxon>
    </lineage>
</organism>
<evidence type="ECO:0000313" key="3">
    <source>
        <dbReference type="Proteomes" id="UP001567538"/>
    </source>
</evidence>
<accession>A0ABD1GVN5</accession>
<dbReference type="AlphaFoldDB" id="A0ABD1GVN5"/>
<protein>
    <submittedName>
        <fullName evidence="2">Uncharacterized protein</fullName>
    </submittedName>
</protein>
<comment type="caution">
    <text evidence="2">The sequence shown here is derived from an EMBL/GenBank/DDBJ whole genome shotgun (WGS) entry which is preliminary data.</text>
</comment>
<evidence type="ECO:0000313" key="2">
    <source>
        <dbReference type="EMBL" id="KAL1548220.1"/>
    </source>
</evidence>
<reference evidence="2 3" key="1">
    <citation type="submission" date="2024-06" db="EMBL/GenBank/DDBJ databases">
        <title>A chromosome level genome sequence of Diviner's sage (Salvia divinorum).</title>
        <authorList>
            <person name="Ford S.A."/>
            <person name="Ro D.-K."/>
            <person name="Ness R.W."/>
            <person name="Phillips M.A."/>
        </authorList>
    </citation>
    <scope>NUCLEOTIDE SEQUENCE [LARGE SCALE GENOMIC DNA]</scope>
    <source>
        <strain evidence="2">SAF-2024a</strain>
        <tissue evidence="2">Leaf</tissue>
    </source>
</reference>
<evidence type="ECO:0000256" key="1">
    <source>
        <dbReference type="SAM" id="MobiDB-lite"/>
    </source>
</evidence>
<feature type="compositionally biased region" description="Basic and acidic residues" evidence="1">
    <location>
        <begin position="161"/>
        <end position="179"/>
    </location>
</feature>
<proteinExistence type="predicted"/>
<gene>
    <name evidence="2" type="ORF">AAHA92_16482</name>
</gene>
<feature type="region of interest" description="Disordered" evidence="1">
    <location>
        <begin position="161"/>
        <end position="199"/>
    </location>
</feature>
<dbReference type="EMBL" id="JBEAFC010000007">
    <property type="protein sequence ID" value="KAL1548220.1"/>
    <property type="molecule type" value="Genomic_DNA"/>
</dbReference>